<protein>
    <recommendedName>
        <fullName evidence="4">DUF1573 domain-containing protein</fullName>
    </recommendedName>
</protein>
<evidence type="ECO:0000256" key="1">
    <source>
        <dbReference type="SAM" id="SignalP"/>
    </source>
</evidence>
<accession>A0A1H9P249</accession>
<keyword evidence="1" id="KW-0732">Signal</keyword>
<dbReference type="Pfam" id="PF07610">
    <property type="entry name" value="DUF1573"/>
    <property type="match status" value="1"/>
</dbReference>
<dbReference type="STRING" id="390241.SAMN04488023_1092"/>
<reference evidence="3" key="1">
    <citation type="submission" date="2016-10" db="EMBL/GenBank/DDBJ databases">
        <authorList>
            <person name="Varghese N."/>
            <person name="Submissions S."/>
        </authorList>
    </citation>
    <scope>NUCLEOTIDE SEQUENCE [LARGE SCALE GENOMIC DNA]</scope>
    <source>
        <strain evidence="3">DSM 18610</strain>
    </source>
</reference>
<feature type="chain" id="PRO_5011709411" description="DUF1573 domain-containing protein" evidence="1">
    <location>
        <begin position="23"/>
        <end position="131"/>
    </location>
</feature>
<proteinExistence type="predicted"/>
<evidence type="ECO:0000313" key="3">
    <source>
        <dbReference type="Proteomes" id="UP000199572"/>
    </source>
</evidence>
<feature type="signal peptide" evidence="1">
    <location>
        <begin position="1"/>
        <end position="22"/>
    </location>
</feature>
<dbReference type="InterPro" id="IPR011467">
    <property type="entry name" value="DUF1573"/>
</dbReference>
<evidence type="ECO:0000313" key="2">
    <source>
        <dbReference type="EMBL" id="SER42258.1"/>
    </source>
</evidence>
<dbReference type="EMBL" id="FOGG01000009">
    <property type="protein sequence ID" value="SER42258.1"/>
    <property type="molecule type" value="Genomic_DNA"/>
</dbReference>
<dbReference type="OrthoDB" id="826619at2"/>
<dbReference type="PANTHER" id="PTHR37833">
    <property type="entry name" value="LIPOPROTEIN-RELATED"/>
    <property type="match status" value="1"/>
</dbReference>
<evidence type="ECO:0008006" key="4">
    <source>
        <dbReference type="Google" id="ProtNLM"/>
    </source>
</evidence>
<sequence length="131" mass="13893">MKKILVLFAFVLGFGIAANAQAKPAEFKFEAETHDFGKIPMGKPVTYEFKYTNVGEQPLIITKAEGSCGCTVPKYTSTPLKKGETGVISVTFNAAAGPSPFSKTITVSSNAKTPVKVLYIKGETVTAPASK</sequence>
<dbReference type="RefSeq" id="WP_090883662.1">
    <property type="nucleotide sequence ID" value="NZ_FOGG01000009.1"/>
</dbReference>
<organism evidence="2 3">
    <name type="scientific">Pedobacter rhizosphaerae</name>
    <dbReference type="NCBI Taxonomy" id="390241"/>
    <lineage>
        <taxon>Bacteria</taxon>
        <taxon>Pseudomonadati</taxon>
        <taxon>Bacteroidota</taxon>
        <taxon>Sphingobacteriia</taxon>
        <taxon>Sphingobacteriales</taxon>
        <taxon>Sphingobacteriaceae</taxon>
        <taxon>Pedobacter</taxon>
    </lineage>
</organism>
<dbReference type="AlphaFoldDB" id="A0A1H9P249"/>
<name>A0A1H9P249_9SPHI</name>
<keyword evidence="3" id="KW-1185">Reference proteome</keyword>
<dbReference type="Gene3D" id="2.60.40.10">
    <property type="entry name" value="Immunoglobulins"/>
    <property type="match status" value="1"/>
</dbReference>
<dbReference type="Proteomes" id="UP000199572">
    <property type="component" value="Unassembled WGS sequence"/>
</dbReference>
<dbReference type="PANTHER" id="PTHR37833:SF1">
    <property type="entry name" value="SIGNAL PEPTIDE PROTEIN"/>
    <property type="match status" value="1"/>
</dbReference>
<dbReference type="InterPro" id="IPR013783">
    <property type="entry name" value="Ig-like_fold"/>
</dbReference>
<gene>
    <name evidence="2" type="ORF">SAMN04488023_1092</name>
</gene>